<comment type="caution">
    <text evidence="1">The sequence shown here is derived from an EMBL/GenBank/DDBJ whole genome shotgun (WGS) entry which is preliminary data.</text>
</comment>
<evidence type="ECO:0000313" key="1">
    <source>
        <dbReference type="EMBL" id="KAL0957802.1"/>
    </source>
</evidence>
<proteinExistence type="predicted"/>
<keyword evidence="2" id="KW-1185">Reference proteome</keyword>
<accession>A0ABR3JQN8</accession>
<dbReference type="EMBL" id="JASNQZ010000005">
    <property type="protein sequence ID" value="KAL0957802.1"/>
    <property type="molecule type" value="Genomic_DNA"/>
</dbReference>
<reference evidence="2" key="1">
    <citation type="submission" date="2024-06" db="EMBL/GenBank/DDBJ databases">
        <title>Multi-omics analyses provide insights into the biosynthesis of the anticancer antibiotic pleurotin in Hohenbuehelia grisea.</title>
        <authorList>
            <person name="Weaver J.A."/>
            <person name="Alberti F."/>
        </authorList>
    </citation>
    <scope>NUCLEOTIDE SEQUENCE [LARGE SCALE GENOMIC DNA]</scope>
    <source>
        <strain evidence="2">T-177</strain>
    </source>
</reference>
<organism evidence="1 2">
    <name type="scientific">Hohenbuehelia grisea</name>
    <dbReference type="NCBI Taxonomy" id="104357"/>
    <lineage>
        <taxon>Eukaryota</taxon>
        <taxon>Fungi</taxon>
        <taxon>Dikarya</taxon>
        <taxon>Basidiomycota</taxon>
        <taxon>Agaricomycotina</taxon>
        <taxon>Agaricomycetes</taxon>
        <taxon>Agaricomycetidae</taxon>
        <taxon>Agaricales</taxon>
        <taxon>Pleurotineae</taxon>
        <taxon>Pleurotaceae</taxon>
        <taxon>Hohenbuehelia</taxon>
    </lineage>
</organism>
<dbReference type="Proteomes" id="UP001556367">
    <property type="component" value="Unassembled WGS sequence"/>
</dbReference>
<name>A0ABR3JQN8_9AGAR</name>
<evidence type="ECO:0000313" key="2">
    <source>
        <dbReference type="Proteomes" id="UP001556367"/>
    </source>
</evidence>
<gene>
    <name evidence="1" type="ORF">HGRIS_001579</name>
</gene>
<protein>
    <submittedName>
        <fullName evidence="1">Uncharacterized protein</fullName>
    </submittedName>
</protein>
<sequence>MLGLGPLKLAWAEKFKDIRLLPRYPWLSNGLCYARVAVRQYGVHTDAFRARILLAPLPFVYGPRTVPVSVAEPWIALGDEVLAQTIKATLLDTKLNSTALANEHTKLGAALVSYSICLIIRALGEWIQGDFVDLSNLDSESMLRYDKIYEHFLGLITAFKWDRPADWLSFSESVQITTSESVI</sequence>